<sequence length="356" mass="39731">MANTQPKRRTVKSFDNQFLSGPDYDRERPGKYQKTTHEPTHHQQVTTVAKGTPRSYTVSLAIPSSIIDGAPTLEMKTILAGQIARSLVIFNVDEIIIYQDKIQKAHHKVDPNLFLARVFQYMETPQYLRKALVPLSPDLKFAGLLPPLDVPHHPGMHEQTRYREGVTLMSNKEDGTLVDVGLFRRVRIDKAIQPGVRVTVELGSPIAAMETRKGQKPLPAKVVSPKAPREKMGLYWGYSIRLASSISRVMTESPYEDGYDYMVGVSDRSAKDMYGVSGPKEFRHLLVAFGGPMGGLQEAIEADEDLKVAGEDATEMFDMFIDPNAQSGTRAVRLEESITMVMSVLKPTIMKVGKRD</sequence>
<dbReference type="InterPro" id="IPR003750">
    <property type="entry name" value="Put_MeTrfase-C9orf114-like"/>
</dbReference>
<feature type="region of interest" description="Disordered" evidence="2">
    <location>
        <begin position="1"/>
        <end position="42"/>
    </location>
</feature>
<keyword evidence="3" id="KW-0489">Methyltransferase</keyword>
<dbReference type="GO" id="GO:0008168">
    <property type="term" value="F:methyltransferase activity"/>
    <property type="evidence" value="ECO:0007669"/>
    <property type="project" value="UniProtKB-KW"/>
</dbReference>
<reference evidence="3 4" key="1">
    <citation type="submission" date="2024-04" db="EMBL/GenBank/DDBJ databases">
        <title>Symmetric and asymmetric DNA N6-adenine methylation regulates different biological responses in Mucorales.</title>
        <authorList>
            <consortium name="Lawrence Berkeley National Laboratory"/>
            <person name="Lax C."/>
            <person name="Mondo S.J."/>
            <person name="Osorio-Concepcion M."/>
            <person name="Muszewska A."/>
            <person name="Corrochano-Luque M."/>
            <person name="Gutierrez G."/>
            <person name="Riley R."/>
            <person name="Lipzen A."/>
            <person name="Guo J."/>
            <person name="Hundley H."/>
            <person name="Amirebrahimi M."/>
            <person name="Ng V."/>
            <person name="Lorenzo-Gutierrez D."/>
            <person name="Binder U."/>
            <person name="Yang J."/>
            <person name="Song Y."/>
            <person name="Canovas D."/>
            <person name="Navarro E."/>
            <person name="Freitag M."/>
            <person name="Gabaldon T."/>
            <person name="Grigoriev I.V."/>
            <person name="Corrochano L.M."/>
            <person name="Nicolas F.E."/>
            <person name="Garre V."/>
        </authorList>
    </citation>
    <scope>NUCLEOTIDE SEQUENCE [LARGE SCALE GENOMIC DNA]</scope>
    <source>
        <strain evidence="3 4">L51</strain>
    </source>
</reference>
<dbReference type="InterPro" id="IPR029026">
    <property type="entry name" value="tRNA_m1G_MTases_N"/>
</dbReference>
<dbReference type="Gene3D" id="2.40.50.140">
    <property type="entry name" value="Nucleic acid-binding proteins"/>
    <property type="match status" value="1"/>
</dbReference>
<accession>A0ABR3AKR9</accession>
<dbReference type="EMBL" id="JBCLYO010000033">
    <property type="protein sequence ID" value="KAL0075923.1"/>
    <property type="molecule type" value="Genomic_DNA"/>
</dbReference>
<name>A0ABR3AKR9_PHYBL</name>
<keyword evidence="4" id="KW-1185">Reference proteome</keyword>
<feature type="compositionally biased region" description="Basic residues" evidence="2">
    <location>
        <begin position="1"/>
        <end position="11"/>
    </location>
</feature>
<evidence type="ECO:0000256" key="1">
    <source>
        <dbReference type="ARBA" id="ARBA00009841"/>
    </source>
</evidence>
<dbReference type="CDD" id="cd18086">
    <property type="entry name" value="HsC9orf114-like"/>
    <property type="match status" value="1"/>
</dbReference>
<evidence type="ECO:0000256" key="2">
    <source>
        <dbReference type="SAM" id="MobiDB-lite"/>
    </source>
</evidence>
<dbReference type="GO" id="GO:0032259">
    <property type="term" value="P:methylation"/>
    <property type="evidence" value="ECO:0007669"/>
    <property type="project" value="UniProtKB-KW"/>
</dbReference>
<protein>
    <submittedName>
        <fullName evidence="3">RNA methyltransferase</fullName>
    </submittedName>
</protein>
<comment type="similarity">
    <text evidence="1">Belongs to the class IV-like SAM-binding methyltransferase superfamily.</text>
</comment>
<dbReference type="Gene3D" id="3.40.1280.10">
    <property type="match status" value="1"/>
</dbReference>
<dbReference type="PANTHER" id="PTHR12150:SF13">
    <property type="entry name" value="METHYLTRANSFERASE C9ORF114-RELATED"/>
    <property type="match status" value="1"/>
</dbReference>
<evidence type="ECO:0000313" key="3">
    <source>
        <dbReference type="EMBL" id="KAL0075923.1"/>
    </source>
</evidence>
<evidence type="ECO:0000313" key="4">
    <source>
        <dbReference type="Proteomes" id="UP001448207"/>
    </source>
</evidence>
<dbReference type="Pfam" id="PF02598">
    <property type="entry name" value="Methyltrn_RNA_3"/>
    <property type="match status" value="1"/>
</dbReference>
<dbReference type="InterPro" id="IPR012340">
    <property type="entry name" value="NA-bd_OB-fold"/>
</dbReference>
<dbReference type="PANTHER" id="PTHR12150">
    <property type="entry name" value="CLASS IV SAM-BINDING METHYLTRANSFERASE-RELATED"/>
    <property type="match status" value="1"/>
</dbReference>
<comment type="caution">
    <text evidence="3">The sequence shown here is derived from an EMBL/GenBank/DDBJ whole genome shotgun (WGS) entry which is preliminary data.</text>
</comment>
<dbReference type="Proteomes" id="UP001448207">
    <property type="component" value="Unassembled WGS sequence"/>
</dbReference>
<keyword evidence="3" id="KW-0808">Transferase</keyword>
<gene>
    <name evidence="3" type="ORF">J3Q64DRAFT_1773346</name>
</gene>
<feature type="compositionally biased region" description="Basic and acidic residues" evidence="2">
    <location>
        <begin position="23"/>
        <end position="41"/>
    </location>
</feature>
<proteinExistence type="inferred from homology"/>
<dbReference type="SUPFAM" id="SSF75217">
    <property type="entry name" value="alpha/beta knot"/>
    <property type="match status" value="1"/>
</dbReference>
<organism evidence="3 4">
    <name type="scientific">Phycomyces blakesleeanus</name>
    <dbReference type="NCBI Taxonomy" id="4837"/>
    <lineage>
        <taxon>Eukaryota</taxon>
        <taxon>Fungi</taxon>
        <taxon>Fungi incertae sedis</taxon>
        <taxon>Mucoromycota</taxon>
        <taxon>Mucoromycotina</taxon>
        <taxon>Mucoromycetes</taxon>
        <taxon>Mucorales</taxon>
        <taxon>Phycomycetaceae</taxon>
        <taxon>Phycomyces</taxon>
    </lineage>
</organism>
<dbReference type="SUPFAM" id="SSF50249">
    <property type="entry name" value="Nucleic acid-binding proteins"/>
    <property type="match status" value="1"/>
</dbReference>
<dbReference type="InterPro" id="IPR029028">
    <property type="entry name" value="Alpha/beta_knot_MTases"/>
</dbReference>